<evidence type="ECO:0008006" key="2">
    <source>
        <dbReference type="Google" id="ProtNLM"/>
    </source>
</evidence>
<protein>
    <recommendedName>
        <fullName evidence="2">Tyr recombinase domain-containing protein</fullName>
    </recommendedName>
</protein>
<feature type="non-terminal residue" evidence="1">
    <location>
        <position position="160"/>
    </location>
</feature>
<sequence length="160" mass="18587">MSSKVPTVSDIRREITRLDDKYRLAFMYQFLIGGIVSEVLGKYAPIGTDAKRVEFNVKGNKIPAVMFLVKTARKGGYLRPCAVPLEPRYEPWAEILLDHFERSGDNHPFTFSERSFHLTAREAFIAYEWQRDAYTSSRTGERVKIRYTPFTSSSLRELRR</sequence>
<comment type="caution">
    <text evidence="1">The sequence shown here is derived from an EMBL/GenBank/DDBJ whole genome shotgun (WGS) entry which is preliminary data.</text>
</comment>
<dbReference type="EMBL" id="BARW01027008">
    <property type="protein sequence ID" value="GAJ11730.1"/>
    <property type="molecule type" value="Genomic_DNA"/>
</dbReference>
<organism evidence="1">
    <name type="scientific">marine sediment metagenome</name>
    <dbReference type="NCBI Taxonomy" id="412755"/>
    <lineage>
        <taxon>unclassified sequences</taxon>
        <taxon>metagenomes</taxon>
        <taxon>ecological metagenomes</taxon>
    </lineage>
</organism>
<accession>X1VQV9</accession>
<evidence type="ECO:0000313" key="1">
    <source>
        <dbReference type="EMBL" id="GAJ11730.1"/>
    </source>
</evidence>
<dbReference type="AlphaFoldDB" id="X1VQV9"/>
<proteinExistence type="predicted"/>
<reference evidence="1" key="1">
    <citation type="journal article" date="2014" name="Front. Microbiol.">
        <title>High frequency of phylogenetically diverse reductive dehalogenase-homologous genes in deep subseafloor sedimentary metagenomes.</title>
        <authorList>
            <person name="Kawai M."/>
            <person name="Futagami T."/>
            <person name="Toyoda A."/>
            <person name="Takaki Y."/>
            <person name="Nishi S."/>
            <person name="Hori S."/>
            <person name="Arai W."/>
            <person name="Tsubouchi T."/>
            <person name="Morono Y."/>
            <person name="Uchiyama I."/>
            <person name="Ito T."/>
            <person name="Fujiyama A."/>
            <person name="Inagaki F."/>
            <person name="Takami H."/>
        </authorList>
    </citation>
    <scope>NUCLEOTIDE SEQUENCE</scope>
    <source>
        <strain evidence="1">Expedition CK06-06</strain>
    </source>
</reference>
<name>X1VQV9_9ZZZZ</name>
<gene>
    <name evidence="1" type="ORF">S12H4_43922</name>
</gene>